<protein>
    <submittedName>
        <fullName evidence="1">Uncharacterized protein</fullName>
    </submittedName>
</protein>
<evidence type="ECO:0000313" key="1">
    <source>
        <dbReference type="EMBL" id="TWB43496.1"/>
    </source>
</evidence>
<dbReference type="AlphaFoldDB" id="A0A560HAX6"/>
<evidence type="ECO:0000313" key="2">
    <source>
        <dbReference type="Proteomes" id="UP000315751"/>
    </source>
</evidence>
<dbReference type="RefSeq" id="WP_145731867.1">
    <property type="nucleotide sequence ID" value="NZ_VITR01000005.1"/>
</dbReference>
<dbReference type="OrthoDB" id="7364601at2"/>
<keyword evidence="2" id="KW-1185">Reference proteome</keyword>
<dbReference type="EMBL" id="VITR01000005">
    <property type="protein sequence ID" value="TWB43496.1"/>
    <property type="molecule type" value="Genomic_DNA"/>
</dbReference>
<accession>A0A560HAX6</accession>
<sequence length="237" mass="24848">MALPEGTYYITARLSEAGRQQIKGVSFPSVQVSSLSQAGYAPLQFLTAGGLNTSAWLSGSEGVALVVTAQSAPLLITTFTLSGQLSSSISVGVQKLGDEMMPATLDVRLIAHIQRMGDRAFAGGEWASAGDHLFWIEAFTVGGSPELAEGLEYCAANPIDPGATWVKAGTLAGISGRGLPLLGAGFRLVGRLANTHRVDYAVRFLRQGDVTGQDGVMCRSSQPQDPLMALKVAVLPR</sequence>
<reference evidence="1 2" key="1">
    <citation type="submission" date="2019-06" db="EMBL/GenBank/DDBJ databases">
        <title>Genomic Encyclopedia of Type Strains, Phase IV (KMG-V): Genome sequencing to study the core and pangenomes of soil and plant-associated prokaryotes.</title>
        <authorList>
            <person name="Whitman W."/>
        </authorList>
    </citation>
    <scope>NUCLEOTIDE SEQUENCE [LARGE SCALE GENOMIC DNA]</scope>
    <source>
        <strain evidence="1 2">BR 11622</strain>
    </source>
</reference>
<organism evidence="1 2">
    <name type="scientific">Nitrospirillum amazonense</name>
    <dbReference type="NCBI Taxonomy" id="28077"/>
    <lineage>
        <taxon>Bacteria</taxon>
        <taxon>Pseudomonadati</taxon>
        <taxon>Pseudomonadota</taxon>
        <taxon>Alphaproteobacteria</taxon>
        <taxon>Rhodospirillales</taxon>
        <taxon>Azospirillaceae</taxon>
        <taxon>Nitrospirillum</taxon>
    </lineage>
</organism>
<name>A0A560HAX6_9PROT</name>
<comment type="caution">
    <text evidence="1">The sequence shown here is derived from an EMBL/GenBank/DDBJ whole genome shotgun (WGS) entry which is preliminary data.</text>
</comment>
<gene>
    <name evidence="1" type="ORF">FBZ90_105309</name>
</gene>
<proteinExistence type="predicted"/>
<dbReference type="Proteomes" id="UP000315751">
    <property type="component" value="Unassembled WGS sequence"/>
</dbReference>